<gene>
    <name evidence="1" type="ORF">CGZ75_07400</name>
</gene>
<dbReference type="AlphaFoldDB" id="A0A229P301"/>
<accession>A0A229P301</accession>
<name>A0A229P301_9BACL</name>
<dbReference type="OrthoDB" id="9842509at2"/>
<protein>
    <submittedName>
        <fullName evidence="1">Uncharacterized protein</fullName>
    </submittedName>
</protein>
<keyword evidence="2" id="KW-1185">Reference proteome</keyword>
<comment type="caution">
    <text evidence="1">The sequence shown here is derived from an EMBL/GenBank/DDBJ whole genome shotgun (WGS) entry which is preliminary data.</text>
</comment>
<dbReference type="EMBL" id="NMUQ01000001">
    <property type="protein sequence ID" value="OXM16490.1"/>
    <property type="molecule type" value="Genomic_DNA"/>
</dbReference>
<dbReference type="Proteomes" id="UP000215145">
    <property type="component" value="Unassembled WGS sequence"/>
</dbReference>
<sequence>MPNTQSNSFKSPGWRMILVLFILLVIATTFVYSSATGNNLRDNDSITTQDSIRFSIYNETVNFPLATASLEGEFEPPFPASHIILPYRSYNFEVLRKYGATNRAYVTYNVLSGTEVVGNIRIFMSVYATSVVKASTEILYINGPISYQNGSRYVTVRNA</sequence>
<evidence type="ECO:0000313" key="1">
    <source>
        <dbReference type="EMBL" id="OXM16490.1"/>
    </source>
</evidence>
<reference evidence="1 2" key="1">
    <citation type="submission" date="2017-07" db="EMBL/GenBank/DDBJ databases">
        <title>Paenibacillus herberti R33 genome sequencing and assembly.</title>
        <authorList>
            <person name="Su W."/>
        </authorList>
    </citation>
    <scope>NUCLEOTIDE SEQUENCE [LARGE SCALE GENOMIC DNA]</scope>
    <source>
        <strain evidence="1 2">R33</strain>
    </source>
</reference>
<evidence type="ECO:0000313" key="2">
    <source>
        <dbReference type="Proteomes" id="UP000215145"/>
    </source>
</evidence>
<organism evidence="1 2">
    <name type="scientific">Paenibacillus herberti</name>
    <dbReference type="NCBI Taxonomy" id="1619309"/>
    <lineage>
        <taxon>Bacteria</taxon>
        <taxon>Bacillati</taxon>
        <taxon>Bacillota</taxon>
        <taxon>Bacilli</taxon>
        <taxon>Bacillales</taxon>
        <taxon>Paenibacillaceae</taxon>
        <taxon>Paenibacillus</taxon>
    </lineage>
</organism>
<dbReference type="RefSeq" id="WP_089523575.1">
    <property type="nucleotide sequence ID" value="NZ_NMUQ01000001.1"/>
</dbReference>
<proteinExistence type="predicted"/>